<accession>A0A1H0E4G8</accession>
<sequence length="181" mass="19912">MQLRPLFSAAFLALAATISLPALAQPGHSYDFGKPAKAEQATRTVEVVMGEMYFEPKSLDVKAGETVRFVLKNEGSLLHEFNLGRAAMHAEHQKQMQHMQDMGMLTPTGMQHDMGQMNHAMPGMDHGQMMMKHDDPNSVLVEPGKTAELTWTFGKATTLEFACNVPGHYQAGMVGELNVKP</sequence>
<keyword evidence="1" id="KW-0479">Metal-binding</keyword>
<protein>
    <submittedName>
        <fullName evidence="5">Uncharacterized copper-binding protein, cupredoxin-like subfamily</fullName>
    </submittedName>
</protein>
<dbReference type="OrthoDB" id="9816061at2"/>
<dbReference type="InterPro" id="IPR008972">
    <property type="entry name" value="Cupredoxin"/>
</dbReference>
<evidence type="ECO:0000313" key="6">
    <source>
        <dbReference type="Proteomes" id="UP000242957"/>
    </source>
</evidence>
<gene>
    <name evidence="5" type="ORF">SAMN05216193_10535</name>
</gene>
<dbReference type="Pfam" id="PF00127">
    <property type="entry name" value="Copper-bind"/>
    <property type="match status" value="1"/>
</dbReference>
<keyword evidence="3" id="KW-0732">Signal</keyword>
<dbReference type="InterPro" id="IPR050845">
    <property type="entry name" value="Cu-binding_ET"/>
</dbReference>
<keyword evidence="6" id="KW-1185">Reference proteome</keyword>
<dbReference type="AlphaFoldDB" id="A0A1H0E4G8"/>
<evidence type="ECO:0000313" key="5">
    <source>
        <dbReference type="EMBL" id="SDN77236.1"/>
    </source>
</evidence>
<feature type="domain" description="Blue (type 1) copper" evidence="4">
    <location>
        <begin position="45"/>
        <end position="180"/>
    </location>
</feature>
<dbReference type="Gene3D" id="2.60.40.420">
    <property type="entry name" value="Cupredoxins - blue copper proteins"/>
    <property type="match status" value="1"/>
</dbReference>
<organism evidence="5 6">
    <name type="scientific">Pseudomonas jinjuensis</name>
    <dbReference type="NCBI Taxonomy" id="198616"/>
    <lineage>
        <taxon>Bacteria</taxon>
        <taxon>Pseudomonadati</taxon>
        <taxon>Pseudomonadota</taxon>
        <taxon>Gammaproteobacteria</taxon>
        <taxon>Pseudomonadales</taxon>
        <taxon>Pseudomonadaceae</taxon>
        <taxon>Pseudomonas</taxon>
    </lineage>
</organism>
<dbReference type="GO" id="GO:0009055">
    <property type="term" value="F:electron transfer activity"/>
    <property type="evidence" value="ECO:0007669"/>
    <property type="project" value="InterPro"/>
</dbReference>
<dbReference type="GO" id="GO:0005507">
    <property type="term" value="F:copper ion binding"/>
    <property type="evidence" value="ECO:0007669"/>
    <property type="project" value="InterPro"/>
</dbReference>
<dbReference type="PANTHER" id="PTHR38439">
    <property type="entry name" value="AURACYANIN-B"/>
    <property type="match status" value="1"/>
</dbReference>
<dbReference type="PANTHER" id="PTHR38439:SF3">
    <property type="entry name" value="COPPER-RESISTANT CUPROPROTEIN COPI"/>
    <property type="match status" value="1"/>
</dbReference>
<feature type="signal peptide" evidence="3">
    <location>
        <begin position="1"/>
        <end position="24"/>
    </location>
</feature>
<feature type="chain" id="PRO_5017405475" evidence="3">
    <location>
        <begin position="25"/>
        <end position="181"/>
    </location>
</feature>
<evidence type="ECO:0000256" key="3">
    <source>
        <dbReference type="SAM" id="SignalP"/>
    </source>
</evidence>
<dbReference type="InterPro" id="IPR000923">
    <property type="entry name" value="BlueCu_1"/>
</dbReference>
<evidence type="ECO:0000259" key="4">
    <source>
        <dbReference type="Pfam" id="PF00127"/>
    </source>
</evidence>
<dbReference type="RefSeq" id="WP_084313252.1">
    <property type="nucleotide sequence ID" value="NZ_FNIJ01000005.1"/>
</dbReference>
<dbReference type="CDD" id="cd04211">
    <property type="entry name" value="Cupredoxin_like_2"/>
    <property type="match status" value="1"/>
</dbReference>
<proteinExistence type="predicted"/>
<reference evidence="6" key="1">
    <citation type="submission" date="2016-10" db="EMBL/GenBank/DDBJ databases">
        <authorList>
            <person name="Varghese N."/>
            <person name="Submissions S."/>
        </authorList>
    </citation>
    <scope>NUCLEOTIDE SEQUENCE [LARGE SCALE GENOMIC DNA]</scope>
    <source>
        <strain evidence="6">JCM 21621</strain>
    </source>
</reference>
<name>A0A1H0E4G8_9PSED</name>
<evidence type="ECO:0000256" key="1">
    <source>
        <dbReference type="ARBA" id="ARBA00022723"/>
    </source>
</evidence>
<dbReference type="EMBL" id="FNIJ01000005">
    <property type="protein sequence ID" value="SDN77236.1"/>
    <property type="molecule type" value="Genomic_DNA"/>
</dbReference>
<dbReference type="SUPFAM" id="SSF49503">
    <property type="entry name" value="Cupredoxins"/>
    <property type="match status" value="1"/>
</dbReference>
<dbReference type="Proteomes" id="UP000242957">
    <property type="component" value="Unassembled WGS sequence"/>
</dbReference>
<evidence type="ECO:0000256" key="2">
    <source>
        <dbReference type="ARBA" id="ARBA00023008"/>
    </source>
</evidence>
<dbReference type="STRING" id="198616.SAMN05216193_10535"/>
<keyword evidence="2" id="KW-0186">Copper</keyword>